<protein>
    <submittedName>
        <fullName evidence="2">Transporter family-2 protein</fullName>
    </submittedName>
</protein>
<dbReference type="Pfam" id="PF04657">
    <property type="entry name" value="DMT_YdcZ"/>
    <property type="match status" value="1"/>
</dbReference>
<keyword evidence="1" id="KW-0812">Transmembrane</keyword>
<accession>A0A4R7V2X2</accession>
<dbReference type="AlphaFoldDB" id="A0A4R7V2X2"/>
<reference evidence="2 3" key="1">
    <citation type="submission" date="2019-03" db="EMBL/GenBank/DDBJ databases">
        <title>Genomic analyses of the natural microbiome of Caenorhabditis elegans.</title>
        <authorList>
            <person name="Samuel B."/>
        </authorList>
    </citation>
    <scope>NUCLEOTIDE SEQUENCE [LARGE SCALE GENOMIC DNA]</scope>
    <source>
        <strain evidence="2 3">BIGb0525</strain>
    </source>
</reference>
<evidence type="ECO:0000256" key="1">
    <source>
        <dbReference type="SAM" id="Phobius"/>
    </source>
</evidence>
<feature type="transmembrane region" description="Helical" evidence="1">
    <location>
        <begin position="166"/>
        <end position="183"/>
    </location>
</feature>
<keyword evidence="1" id="KW-0472">Membrane</keyword>
<evidence type="ECO:0000313" key="3">
    <source>
        <dbReference type="Proteomes" id="UP000295804"/>
    </source>
</evidence>
<dbReference type="InterPro" id="IPR006750">
    <property type="entry name" value="YdcZ"/>
</dbReference>
<comment type="caution">
    <text evidence="2">The sequence shown here is derived from an EMBL/GenBank/DDBJ whole genome shotgun (WGS) entry which is preliminary data.</text>
</comment>
<dbReference type="Proteomes" id="UP000295804">
    <property type="component" value="Unassembled WGS sequence"/>
</dbReference>
<dbReference type="PANTHER" id="PTHR34821">
    <property type="entry name" value="INNER MEMBRANE PROTEIN YDCZ"/>
    <property type="match status" value="1"/>
</dbReference>
<organism evidence="2 3">
    <name type="scientific">Pseudomonas helmanticensis</name>
    <dbReference type="NCBI Taxonomy" id="1471381"/>
    <lineage>
        <taxon>Bacteria</taxon>
        <taxon>Pseudomonadati</taxon>
        <taxon>Pseudomonadota</taxon>
        <taxon>Gammaproteobacteria</taxon>
        <taxon>Pseudomonadales</taxon>
        <taxon>Pseudomonadaceae</taxon>
        <taxon>Pseudomonas</taxon>
    </lineage>
</organism>
<gene>
    <name evidence="2" type="ORF">EDF87_11358</name>
</gene>
<feature type="transmembrane region" description="Helical" evidence="1">
    <location>
        <begin position="115"/>
        <end position="141"/>
    </location>
</feature>
<dbReference type="EMBL" id="SOCQ01000013">
    <property type="protein sequence ID" value="TDV42932.1"/>
    <property type="molecule type" value="Genomic_DNA"/>
</dbReference>
<dbReference type="PANTHER" id="PTHR34821:SF2">
    <property type="entry name" value="INNER MEMBRANE PROTEIN YDCZ"/>
    <property type="match status" value="1"/>
</dbReference>
<proteinExistence type="predicted"/>
<dbReference type="GO" id="GO:0005886">
    <property type="term" value="C:plasma membrane"/>
    <property type="evidence" value="ECO:0007669"/>
    <property type="project" value="TreeGrafter"/>
</dbReference>
<name>A0A4R7V2X2_9PSED</name>
<feature type="transmembrane region" description="Helical" evidence="1">
    <location>
        <begin position="40"/>
        <end position="63"/>
    </location>
</feature>
<keyword evidence="1" id="KW-1133">Transmembrane helix</keyword>
<evidence type="ECO:0000313" key="2">
    <source>
        <dbReference type="EMBL" id="TDV42932.1"/>
    </source>
</evidence>
<sequence>MLPFIAQLRQPIIRAIVYLSGLLFMQTLDEVSVSAPATKSGLRLLLLPLVILAGMGLSVEAGLLGPLGVQVGHLWATLSIFGVGSAILFLLLLFAGPQKGPALTDLPRWQLIGGFLGPMYVVVLTLATPHIGIAMTMIAILSGQVGKSVLIDHFGWFGATRKKVNAERWLALGLIVVALVLIARG</sequence>
<feature type="transmembrane region" description="Helical" evidence="1">
    <location>
        <begin position="75"/>
        <end position="95"/>
    </location>
</feature>